<dbReference type="AlphaFoldDB" id="A0AA40B7L3"/>
<reference evidence="2" key="1">
    <citation type="submission" date="2023-06" db="EMBL/GenBank/DDBJ databases">
        <title>Genome-scale phylogeny and comparative genomics of the fungal order Sordariales.</title>
        <authorList>
            <consortium name="Lawrence Berkeley National Laboratory"/>
            <person name="Hensen N."/>
            <person name="Bonometti L."/>
            <person name="Westerberg I."/>
            <person name="Brannstrom I.O."/>
            <person name="Guillou S."/>
            <person name="Cros-Aarteil S."/>
            <person name="Calhoun S."/>
            <person name="Haridas S."/>
            <person name="Kuo A."/>
            <person name="Mondo S."/>
            <person name="Pangilinan J."/>
            <person name="Riley R."/>
            <person name="LaButti K."/>
            <person name="Andreopoulos B."/>
            <person name="Lipzen A."/>
            <person name="Chen C."/>
            <person name="Yanf M."/>
            <person name="Daum C."/>
            <person name="Ng V."/>
            <person name="Clum A."/>
            <person name="Steindorff A."/>
            <person name="Ohm R."/>
            <person name="Martin F."/>
            <person name="Silar P."/>
            <person name="Natvig D."/>
            <person name="Lalanne C."/>
            <person name="Gautier V."/>
            <person name="Ament-velasquez S.L."/>
            <person name="Kruys A."/>
            <person name="Hutchinson M.I."/>
            <person name="Powell A.J."/>
            <person name="Barry K."/>
            <person name="Miller A.N."/>
            <person name="Grigoriev I.V."/>
            <person name="Debuchy R."/>
            <person name="Gladieux P."/>
            <person name="Thoren M.H."/>
            <person name="Johannesson H."/>
        </authorList>
    </citation>
    <scope>NUCLEOTIDE SEQUENCE</scope>
    <source>
        <strain evidence="2">SMH2392-1A</strain>
    </source>
</reference>
<keyword evidence="3" id="KW-1185">Reference proteome</keyword>
<comment type="caution">
    <text evidence="2">The sequence shown here is derived from an EMBL/GenBank/DDBJ whole genome shotgun (WGS) entry which is preliminary data.</text>
</comment>
<evidence type="ECO:0000313" key="3">
    <source>
        <dbReference type="Proteomes" id="UP001172101"/>
    </source>
</evidence>
<sequence>MKISILQSILLFTATGLSAPNPSPASNDVELVNAAEIATEKELSARAFHLHSSLNAWATNFGCSGGNSNNHFPWTPGQDATYFEFVQNGQRLLMVNARFNYSPNGLNSQLRLFSNLGCTGTQIGNPPGSCNTGSIASSKIVWPGIF</sequence>
<protein>
    <submittedName>
        <fullName evidence="2">Uncharacterized protein</fullName>
    </submittedName>
</protein>
<gene>
    <name evidence="2" type="ORF">B0T26DRAFT_673327</name>
</gene>
<evidence type="ECO:0000256" key="1">
    <source>
        <dbReference type="SAM" id="SignalP"/>
    </source>
</evidence>
<accession>A0AA40B7L3</accession>
<dbReference type="RefSeq" id="XP_060301713.1">
    <property type="nucleotide sequence ID" value="XM_060439582.1"/>
</dbReference>
<feature type="chain" id="PRO_5041270331" evidence="1">
    <location>
        <begin position="19"/>
        <end position="146"/>
    </location>
</feature>
<dbReference type="GeneID" id="85322852"/>
<proteinExistence type="predicted"/>
<organism evidence="2 3">
    <name type="scientific">Lasiosphaeria miniovina</name>
    <dbReference type="NCBI Taxonomy" id="1954250"/>
    <lineage>
        <taxon>Eukaryota</taxon>
        <taxon>Fungi</taxon>
        <taxon>Dikarya</taxon>
        <taxon>Ascomycota</taxon>
        <taxon>Pezizomycotina</taxon>
        <taxon>Sordariomycetes</taxon>
        <taxon>Sordariomycetidae</taxon>
        <taxon>Sordariales</taxon>
        <taxon>Lasiosphaeriaceae</taxon>
        <taxon>Lasiosphaeria</taxon>
    </lineage>
</organism>
<keyword evidence="1" id="KW-0732">Signal</keyword>
<dbReference type="EMBL" id="JAUIRO010000002">
    <property type="protein sequence ID" value="KAK0728858.1"/>
    <property type="molecule type" value="Genomic_DNA"/>
</dbReference>
<feature type="signal peptide" evidence="1">
    <location>
        <begin position="1"/>
        <end position="18"/>
    </location>
</feature>
<name>A0AA40B7L3_9PEZI</name>
<evidence type="ECO:0000313" key="2">
    <source>
        <dbReference type="EMBL" id="KAK0728858.1"/>
    </source>
</evidence>
<dbReference type="Proteomes" id="UP001172101">
    <property type="component" value="Unassembled WGS sequence"/>
</dbReference>